<dbReference type="PROSITE" id="PS00678">
    <property type="entry name" value="WD_REPEATS_1"/>
    <property type="match status" value="1"/>
</dbReference>
<dbReference type="Pfam" id="PF07687">
    <property type="entry name" value="M20_dimer"/>
    <property type="match status" value="1"/>
</dbReference>
<feature type="compositionally biased region" description="Polar residues" evidence="8">
    <location>
        <begin position="30"/>
        <end position="52"/>
    </location>
</feature>
<evidence type="ECO:0000256" key="5">
    <source>
        <dbReference type="ARBA" id="ARBA00022737"/>
    </source>
</evidence>
<feature type="region of interest" description="Disordered" evidence="8">
    <location>
        <begin position="184"/>
        <end position="209"/>
    </location>
</feature>
<feature type="compositionally biased region" description="Polar residues" evidence="8">
    <location>
        <begin position="1"/>
        <end position="10"/>
    </location>
</feature>
<dbReference type="InterPro" id="IPR011650">
    <property type="entry name" value="Peptidase_M20_dimer"/>
</dbReference>
<evidence type="ECO:0000313" key="11">
    <source>
        <dbReference type="Proteomes" id="UP001497600"/>
    </source>
</evidence>
<proteinExistence type="inferred from homology"/>
<dbReference type="InterPro" id="IPR017149">
    <property type="entry name" value="GSH_degradosome_Dug2"/>
</dbReference>
<evidence type="ECO:0000259" key="9">
    <source>
        <dbReference type="Pfam" id="PF07687"/>
    </source>
</evidence>
<dbReference type="SUPFAM" id="SSF53187">
    <property type="entry name" value="Zn-dependent exopeptidases"/>
    <property type="match status" value="1"/>
</dbReference>
<dbReference type="Proteomes" id="UP001497600">
    <property type="component" value="Chromosome B"/>
</dbReference>
<dbReference type="Gene3D" id="2.130.10.10">
    <property type="entry name" value="YVTN repeat-like/Quinoprotein amine dehydrogenase"/>
    <property type="match status" value="2"/>
</dbReference>
<keyword evidence="2 7" id="KW-0853">WD repeat</keyword>
<dbReference type="InterPro" id="IPR001680">
    <property type="entry name" value="WD40_rpt"/>
</dbReference>
<reference evidence="10 11" key="1">
    <citation type="submission" date="2024-01" db="EMBL/GenBank/DDBJ databases">
        <authorList>
            <consortium name="Genoscope - CEA"/>
            <person name="William W."/>
        </authorList>
    </citation>
    <scope>NUCLEOTIDE SEQUENCE [LARGE SCALE GENOMIC DNA]</scope>
    <source>
        <strain evidence="10 11">29B2s-10</strain>
    </source>
</reference>
<keyword evidence="3" id="KW-0645">Protease</keyword>
<keyword evidence="4" id="KW-0479">Metal-binding</keyword>
<feature type="repeat" description="WD" evidence="7">
    <location>
        <begin position="147"/>
        <end position="181"/>
    </location>
</feature>
<sequence>MGPNDNSKYQGGNIHEGEYVPLPSRPFPISRSTGTPTPELPQSQLGELSLNQGNDSSAAFEESLIAEGKEEETREETAAASWAVAVPAGSSKVGAPEFVHKWTHAYSILCVIAAPSKNLLACGTQDSKILLFDMDDYSLKQEIACGSQNHSSAILCLALSGDENFLFSGGSDSLVKVWDLSGYSQSEDDGISERSSERGNKESEIEESQIPSTSVVEIHCTHIVYSLVDIGDIFSIAWSDELSTLFIGAQCAAILWTTISLSPERAGSGTTNSGANTSKIERLPHYRYDKFFDSKGPGGSVNLLQTKQQRLKDTEVSAVPPRKRTKLVEIANDDIIRFSHNGYVYCMELFNCATQVQTNDFLHKYREDYDNVLITCGGDGMVKFWGTTTDAESNKLVLKSIESLDSQDSILSMAISDSYIYAGLSNSTVNVWDLTTLQLIRSFCYDNETSGTGADKHDEVLSIGIHNNCIFKASNRGGLSKLRLKNHLAKSAIYEEVRIDERTASSGDFNKCEPVLAVKIFTSKTGATYLLSGGDKSLCLWDISTVDVVLEDLYLQEGSTASSNSSLFGENTPSLQRSIPDSHFDNEHLLKVLQRFISYKTISRYPAHYIEDSRHCAQFLTKLLIGFGASHTKLLAVENGNPIVYSTFSRNTEVDENSEKAKRILWYAHYDVVDATRRDAWATDPFSLTAKDGNLYGRGVSDNKGPTLAAIFAVAELFHRKELSVDVVFIIEGEEECGSIGFQDVINTHKPLIGDIDWVMLSNSYWLDDEIPCLNYGLRGVINASITIKSEKPDRHSGVDGGVSKEPTMDLIQIISKLINPKDGKVSIPGFYDDVLPITKQEIEIYEKIEKAVLKKGMNNQDLKSLLAKWRNPSLTVHKIEVSGPNNNTVIPQTASASISIRVVPNQELVKIKSSLIEFLEDHFAELDSENELSVNIFHEAEPWLGDPSNLVYQILFDKIRKNWGPQVPEPLFIREGGSIPSIRFLEKCFNAPAAQIPCGQASDNAHLKDEKLRVLNLYKLRNVLTDSLRELGSK</sequence>
<dbReference type="Pfam" id="PF01546">
    <property type="entry name" value="Peptidase_M20"/>
    <property type="match status" value="1"/>
</dbReference>
<gene>
    <name evidence="10" type="primary">DUG2</name>
    <name evidence="10" type="ORF">CAAN4_B08394</name>
</gene>
<dbReference type="InterPro" id="IPR019775">
    <property type="entry name" value="WD40_repeat_CS"/>
</dbReference>
<dbReference type="InterPro" id="IPR051458">
    <property type="entry name" value="Cyt/Met_Dipeptidase"/>
</dbReference>
<evidence type="ECO:0000256" key="3">
    <source>
        <dbReference type="ARBA" id="ARBA00022670"/>
    </source>
</evidence>
<evidence type="ECO:0000256" key="2">
    <source>
        <dbReference type="ARBA" id="ARBA00022574"/>
    </source>
</evidence>
<dbReference type="SUPFAM" id="SSF50978">
    <property type="entry name" value="WD40 repeat-like"/>
    <property type="match status" value="1"/>
</dbReference>
<dbReference type="Pfam" id="PF00400">
    <property type="entry name" value="WD40"/>
    <property type="match status" value="1"/>
</dbReference>
<feature type="region of interest" description="Disordered" evidence="8">
    <location>
        <begin position="1"/>
        <end position="52"/>
    </location>
</feature>
<dbReference type="PANTHER" id="PTHR43270">
    <property type="entry name" value="BETA-ALA-HIS DIPEPTIDASE"/>
    <property type="match status" value="1"/>
</dbReference>
<dbReference type="Gene3D" id="3.30.70.360">
    <property type="match status" value="1"/>
</dbReference>
<evidence type="ECO:0000256" key="8">
    <source>
        <dbReference type="SAM" id="MobiDB-lite"/>
    </source>
</evidence>
<dbReference type="PANTHER" id="PTHR43270:SF8">
    <property type="entry name" value="DI- AND TRIPEPTIDASE DUG2-RELATED"/>
    <property type="match status" value="1"/>
</dbReference>
<evidence type="ECO:0000256" key="1">
    <source>
        <dbReference type="ARBA" id="ARBA00006247"/>
    </source>
</evidence>
<dbReference type="Gene3D" id="3.40.630.10">
    <property type="entry name" value="Zn peptidases"/>
    <property type="match status" value="1"/>
</dbReference>
<dbReference type="PROSITE" id="PS50082">
    <property type="entry name" value="WD_REPEATS_2"/>
    <property type="match status" value="1"/>
</dbReference>
<dbReference type="InterPro" id="IPR036322">
    <property type="entry name" value="WD40_repeat_dom_sf"/>
</dbReference>
<dbReference type="EMBL" id="OZ004254">
    <property type="protein sequence ID" value="CAK7897131.1"/>
    <property type="molecule type" value="Genomic_DNA"/>
</dbReference>
<evidence type="ECO:0000256" key="4">
    <source>
        <dbReference type="ARBA" id="ARBA00022723"/>
    </source>
</evidence>
<evidence type="ECO:0000256" key="7">
    <source>
        <dbReference type="PROSITE-ProRule" id="PRU00221"/>
    </source>
</evidence>
<dbReference type="PROSITE" id="PS50294">
    <property type="entry name" value="WD_REPEATS_REGION"/>
    <property type="match status" value="1"/>
</dbReference>
<comment type="similarity">
    <text evidence="1">Belongs to the peptidase M20A family.</text>
</comment>
<organism evidence="10 11">
    <name type="scientific">[Candida] anglica</name>
    <dbReference type="NCBI Taxonomy" id="148631"/>
    <lineage>
        <taxon>Eukaryota</taxon>
        <taxon>Fungi</taxon>
        <taxon>Dikarya</taxon>
        <taxon>Ascomycota</taxon>
        <taxon>Saccharomycotina</taxon>
        <taxon>Pichiomycetes</taxon>
        <taxon>Debaryomycetaceae</taxon>
        <taxon>Kurtzmaniella</taxon>
    </lineage>
</organism>
<evidence type="ECO:0000313" key="10">
    <source>
        <dbReference type="EMBL" id="CAK7897131.1"/>
    </source>
</evidence>
<keyword evidence="6" id="KW-0378">Hydrolase</keyword>
<accession>A0ABP0E8Z1</accession>
<name>A0ABP0E8Z1_9ASCO</name>
<dbReference type="InterPro" id="IPR002933">
    <property type="entry name" value="Peptidase_M20"/>
</dbReference>
<keyword evidence="11" id="KW-1185">Reference proteome</keyword>
<evidence type="ECO:0000256" key="6">
    <source>
        <dbReference type="ARBA" id="ARBA00022801"/>
    </source>
</evidence>
<feature type="domain" description="Peptidase M20 dimerisation" evidence="9">
    <location>
        <begin position="776"/>
        <end position="926"/>
    </location>
</feature>
<dbReference type="SMART" id="SM00320">
    <property type="entry name" value="WD40"/>
    <property type="match status" value="5"/>
</dbReference>
<keyword evidence="5" id="KW-0677">Repeat</keyword>
<feature type="compositionally biased region" description="Basic and acidic residues" evidence="8">
    <location>
        <begin position="191"/>
        <end position="203"/>
    </location>
</feature>
<dbReference type="PIRSF" id="PIRSF037237">
    <property type="entry name" value="Peptidase_WD_repeats_DUG2"/>
    <property type="match status" value="1"/>
</dbReference>
<protein>
    <submittedName>
        <fullName evidence="10">Probable di- and tripeptidase Dug2p</fullName>
    </submittedName>
</protein>
<dbReference type="InterPro" id="IPR015943">
    <property type="entry name" value="WD40/YVTN_repeat-like_dom_sf"/>
</dbReference>